<dbReference type="EMBL" id="CAJNOG010008844">
    <property type="protein sequence ID" value="CAF1570107.1"/>
    <property type="molecule type" value="Genomic_DNA"/>
</dbReference>
<evidence type="ECO:0000313" key="2">
    <source>
        <dbReference type="Proteomes" id="UP000663845"/>
    </source>
</evidence>
<name>A0A815YHF1_9BILA</name>
<gene>
    <name evidence="1" type="ORF">JYZ213_LOCUS47302</name>
</gene>
<feature type="non-terminal residue" evidence="1">
    <location>
        <position position="1"/>
    </location>
</feature>
<reference evidence="1" key="1">
    <citation type="submission" date="2021-02" db="EMBL/GenBank/DDBJ databases">
        <authorList>
            <person name="Nowell W R."/>
        </authorList>
    </citation>
    <scope>NUCLEOTIDE SEQUENCE</scope>
</reference>
<evidence type="ECO:0000313" key="1">
    <source>
        <dbReference type="EMBL" id="CAF1570107.1"/>
    </source>
</evidence>
<sequence length="26" mass="3048">QFQPPPPSHLYQPATLPSHFTPIFHY</sequence>
<protein>
    <submittedName>
        <fullName evidence="1">Uncharacterized protein</fullName>
    </submittedName>
</protein>
<proteinExistence type="predicted"/>
<dbReference type="Proteomes" id="UP000663845">
    <property type="component" value="Unassembled WGS sequence"/>
</dbReference>
<organism evidence="1 2">
    <name type="scientific">Adineta steineri</name>
    <dbReference type="NCBI Taxonomy" id="433720"/>
    <lineage>
        <taxon>Eukaryota</taxon>
        <taxon>Metazoa</taxon>
        <taxon>Spiralia</taxon>
        <taxon>Gnathifera</taxon>
        <taxon>Rotifera</taxon>
        <taxon>Eurotatoria</taxon>
        <taxon>Bdelloidea</taxon>
        <taxon>Adinetida</taxon>
        <taxon>Adinetidae</taxon>
        <taxon>Adineta</taxon>
    </lineage>
</organism>
<dbReference type="AlphaFoldDB" id="A0A815YHF1"/>
<comment type="caution">
    <text evidence="1">The sequence shown here is derived from an EMBL/GenBank/DDBJ whole genome shotgun (WGS) entry which is preliminary data.</text>
</comment>
<accession>A0A815YHF1</accession>